<sequence length="138" mass="14587">MGNVNADETKPASTAADSITIETPEVRSTPPGQMVSGAFMTLKNTSATDIELIAAQSDIAKVTEIHESGMKDGMMFMNKVEKISVPANSATELKPGSFHIMLIDLKNPLTSGEKASITLTFADNSQKTVEAAVVDVSK</sequence>
<dbReference type="Pfam" id="PF04314">
    <property type="entry name" value="PCuAC"/>
    <property type="match status" value="1"/>
</dbReference>
<feature type="region of interest" description="Disordered" evidence="1">
    <location>
        <begin position="1"/>
        <end position="20"/>
    </location>
</feature>
<reference evidence="2 3" key="1">
    <citation type="submission" date="2017-01" db="EMBL/GenBank/DDBJ databases">
        <title>Novel large sulfur bacteria in the metagenomes of groundwater-fed chemosynthetic microbial mats in the Lake Huron basin.</title>
        <authorList>
            <person name="Sharrar A.M."/>
            <person name="Flood B.E."/>
            <person name="Bailey J.V."/>
            <person name="Jones D.S."/>
            <person name="Biddanda B."/>
            <person name="Ruberg S.A."/>
            <person name="Marcus D.N."/>
            <person name="Dick G.J."/>
        </authorList>
    </citation>
    <scope>NUCLEOTIDE SEQUENCE [LARGE SCALE GENOMIC DNA]</scope>
    <source>
        <strain evidence="2">A8</strain>
    </source>
</reference>
<accession>A0A1Y1QY16</accession>
<protein>
    <recommendedName>
        <fullName evidence="4">Copper chaperone PCu(A)C</fullName>
    </recommendedName>
</protein>
<evidence type="ECO:0000313" key="2">
    <source>
        <dbReference type="EMBL" id="OQX16413.1"/>
    </source>
</evidence>
<name>A0A1Y1QY16_9GAMM</name>
<evidence type="ECO:0000313" key="3">
    <source>
        <dbReference type="Proteomes" id="UP000192491"/>
    </source>
</evidence>
<dbReference type="InterPro" id="IPR058248">
    <property type="entry name" value="Lxx211020-like"/>
</dbReference>
<dbReference type="EMBL" id="MTEJ01000005">
    <property type="protein sequence ID" value="OQX16413.1"/>
    <property type="molecule type" value="Genomic_DNA"/>
</dbReference>
<dbReference type="Gene3D" id="2.60.40.1890">
    <property type="entry name" value="PCu(A)C copper chaperone"/>
    <property type="match status" value="1"/>
</dbReference>
<dbReference type="SUPFAM" id="SSF110087">
    <property type="entry name" value="DR1885-like metal-binding protein"/>
    <property type="match status" value="1"/>
</dbReference>
<dbReference type="PANTHER" id="PTHR36302:SF1">
    <property type="entry name" value="COPPER CHAPERONE PCU(A)C"/>
    <property type="match status" value="1"/>
</dbReference>
<gene>
    <name evidence="2" type="ORF">BWK73_04010</name>
</gene>
<comment type="caution">
    <text evidence="2">The sequence shown here is derived from an EMBL/GenBank/DDBJ whole genome shotgun (WGS) entry which is preliminary data.</text>
</comment>
<feature type="compositionally biased region" description="Polar residues" evidence="1">
    <location>
        <begin position="11"/>
        <end position="20"/>
    </location>
</feature>
<dbReference type="InterPro" id="IPR036182">
    <property type="entry name" value="PCuAC_sf"/>
</dbReference>
<evidence type="ECO:0008006" key="4">
    <source>
        <dbReference type="Google" id="ProtNLM"/>
    </source>
</evidence>
<dbReference type="PANTHER" id="PTHR36302">
    <property type="entry name" value="BLR7088 PROTEIN"/>
    <property type="match status" value="1"/>
</dbReference>
<dbReference type="AlphaFoldDB" id="A0A1Y1QY16"/>
<proteinExistence type="predicted"/>
<evidence type="ECO:0000256" key="1">
    <source>
        <dbReference type="SAM" id="MobiDB-lite"/>
    </source>
</evidence>
<organism evidence="2 3">
    <name type="scientific">Thiothrix lacustris</name>
    <dbReference type="NCBI Taxonomy" id="525917"/>
    <lineage>
        <taxon>Bacteria</taxon>
        <taxon>Pseudomonadati</taxon>
        <taxon>Pseudomonadota</taxon>
        <taxon>Gammaproteobacteria</taxon>
        <taxon>Thiotrichales</taxon>
        <taxon>Thiotrichaceae</taxon>
        <taxon>Thiothrix</taxon>
    </lineage>
</organism>
<dbReference type="Proteomes" id="UP000192491">
    <property type="component" value="Unassembled WGS sequence"/>
</dbReference>
<dbReference type="InterPro" id="IPR007410">
    <property type="entry name" value="LpqE-like"/>
</dbReference>